<gene>
    <name evidence="11" type="ORF">GGR14_002711</name>
</gene>
<evidence type="ECO:0000256" key="4">
    <source>
        <dbReference type="ARBA" id="ARBA00022679"/>
    </source>
</evidence>
<keyword evidence="9" id="KW-0472">Membrane</keyword>
<dbReference type="Gene3D" id="3.30.450.20">
    <property type="entry name" value="PAS domain"/>
    <property type="match status" value="1"/>
</dbReference>
<dbReference type="EMBL" id="JACIES010000007">
    <property type="protein sequence ID" value="MBB4026908.1"/>
    <property type="molecule type" value="Genomic_DNA"/>
</dbReference>
<dbReference type="GO" id="GO:0005524">
    <property type="term" value="F:ATP binding"/>
    <property type="evidence" value="ECO:0007669"/>
    <property type="project" value="UniProtKB-KW"/>
</dbReference>
<evidence type="ECO:0000313" key="12">
    <source>
        <dbReference type="Proteomes" id="UP000546007"/>
    </source>
</evidence>
<feature type="domain" description="Histidine kinase" evidence="10">
    <location>
        <begin position="680"/>
        <end position="892"/>
    </location>
</feature>
<dbReference type="PANTHER" id="PTHR43711:SF31">
    <property type="entry name" value="HISTIDINE KINASE"/>
    <property type="match status" value="1"/>
</dbReference>
<evidence type="ECO:0000256" key="2">
    <source>
        <dbReference type="ARBA" id="ARBA00012438"/>
    </source>
</evidence>
<keyword evidence="8" id="KW-0902">Two-component regulatory system</keyword>
<comment type="catalytic activity">
    <reaction evidence="1">
        <text>ATP + protein L-histidine = ADP + protein N-phospho-L-histidine.</text>
        <dbReference type="EC" id="2.7.13.3"/>
    </reaction>
</comment>
<dbReference type="SUPFAM" id="SSF47384">
    <property type="entry name" value="Homodimeric domain of signal transducing histidine kinase"/>
    <property type="match status" value="1"/>
</dbReference>
<comment type="caution">
    <text evidence="11">The sequence shown here is derived from an EMBL/GenBank/DDBJ whole genome shotgun (WGS) entry which is preliminary data.</text>
</comment>
<dbReference type="GO" id="GO:0000155">
    <property type="term" value="F:phosphorelay sensor kinase activity"/>
    <property type="evidence" value="ECO:0007669"/>
    <property type="project" value="InterPro"/>
</dbReference>
<dbReference type="SUPFAM" id="SSF55874">
    <property type="entry name" value="ATPase domain of HSP90 chaperone/DNA topoisomerase II/histidine kinase"/>
    <property type="match status" value="1"/>
</dbReference>
<dbReference type="FunFam" id="1.10.287.130:FF:000002">
    <property type="entry name" value="Two-component osmosensing histidine kinase"/>
    <property type="match status" value="1"/>
</dbReference>
<dbReference type="InterPro" id="IPR003661">
    <property type="entry name" value="HisK_dim/P_dom"/>
</dbReference>
<evidence type="ECO:0000256" key="8">
    <source>
        <dbReference type="ARBA" id="ARBA00023012"/>
    </source>
</evidence>
<reference evidence="11 12" key="1">
    <citation type="submission" date="2020-08" db="EMBL/GenBank/DDBJ databases">
        <title>Genomic Encyclopedia of Type Strains, Phase IV (KMG-IV): sequencing the most valuable type-strain genomes for metagenomic binning, comparative biology and taxonomic classification.</title>
        <authorList>
            <person name="Goeker M."/>
        </authorList>
    </citation>
    <scope>NUCLEOTIDE SEQUENCE [LARGE SCALE GENOMIC DNA]</scope>
    <source>
        <strain evidence="11 12">DSM 105721</strain>
    </source>
</reference>
<dbReference type="RefSeq" id="WP_229782975.1">
    <property type="nucleotide sequence ID" value="NZ_AP028155.1"/>
</dbReference>
<keyword evidence="12" id="KW-1185">Reference proteome</keyword>
<dbReference type="SMART" id="SM00388">
    <property type="entry name" value="HisKA"/>
    <property type="match status" value="1"/>
</dbReference>
<sequence length="897" mass="103841">MMRRITALFFFLGVYVLGFAENTRGKEYILVLNSINFNEAWANNLYQNIRDEFSSPGFHVEAEELSIPMMTRIEDVEEKREYLLSRYLKPPKVVVFIGDPAWLVCQPLFDREWKDVPAVICYSRDSMPSSLENFVNKDFLGKGKFMSTEVATEGYNLTVVKHPFYVRNTIDLIRRLQPGVKTIALISDDRYISTMVREEVSSVLKKDFPELGLDLLTSMEMSTEKLLDTLMEYSREVGIIYNSWFLGKRQSESHYLSDNLQKIIYGFVDAPVFTLTEMDMETGAFAGGYFISASDFGKVAIQTIRQILGGKPAREIMDRVGGKPKIYLNYHHLQHHGVDPDSITGDVVFYQVPPNFYQLYKEYIIIALAFIMLLGALGMMRFHVMCQRRQQRQREFQLLSQYRKLVDNMPVIYIRKQLLFDEAGNVVDFIFCDVNNLFEKVFHCTRDRVVGKRLTEADVDNQLLDYMMDKESKRITSFVFPEENNEIHYYDKLSFPSSEKNFMDVFFIDRTEEYLVSLKMKEHQVSLEALNRRYELVLGVTRLIPWTWDLLNKTINYDITYVTHELCKTKDSRMMTEMEGDMLVHPDDRAGMHEAYYDLYYDRADIVRKEHRSMFRGRSKEYVWFESFVTVSERDGEGHPTLLVGGSLLIDERKRMEEELLKAKEAAEISNHLKSAFLANMSHEIRTPLNAIVGFSNVLAYTEDENERQEYIKIIENNNTLLLQLIGDILDLSKIEAGVFEFVYSEINLNVLLTEVVRAARLRLKNDSVVVEFVEYLPECVIYSDANRLMQVLHNLVTNAIKFTTNGSIRVGYRLQEDESLYFYVSDTGCGIPADKLKEVFGRFVKLNSFQQGTGLGLSICESIVTRLGGQIGVISEVGQGSTFWFTLPKSSWQQAD</sequence>
<dbReference type="GeneID" id="93102285"/>
<dbReference type="InterPro" id="IPR036890">
    <property type="entry name" value="HATPase_C_sf"/>
</dbReference>
<evidence type="ECO:0000313" key="11">
    <source>
        <dbReference type="EMBL" id="MBB4026908.1"/>
    </source>
</evidence>
<keyword evidence="5" id="KW-0547">Nucleotide-binding</keyword>
<dbReference type="PRINTS" id="PR00344">
    <property type="entry name" value="BCTRLSENSOR"/>
</dbReference>
<dbReference type="Gene3D" id="3.30.565.10">
    <property type="entry name" value="Histidine kinase-like ATPase, C-terminal domain"/>
    <property type="match status" value="1"/>
</dbReference>
<evidence type="ECO:0000256" key="6">
    <source>
        <dbReference type="ARBA" id="ARBA00022777"/>
    </source>
</evidence>
<evidence type="ECO:0000256" key="3">
    <source>
        <dbReference type="ARBA" id="ARBA00022553"/>
    </source>
</evidence>
<evidence type="ECO:0000256" key="5">
    <source>
        <dbReference type="ARBA" id="ARBA00022741"/>
    </source>
</evidence>
<dbReference type="EC" id="2.7.13.3" evidence="2"/>
<keyword evidence="9" id="KW-0812">Transmembrane</keyword>
<evidence type="ECO:0000256" key="7">
    <source>
        <dbReference type="ARBA" id="ARBA00022840"/>
    </source>
</evidence>
<dbReference type="Gene3D" id="1.10.287.130">
    <property type="match status" value="1"/>
</dbReference>
<keyword evidence="6 11" id="KW-0418">Kinase</keyword>
<dbReference type="SMART" id="SM00387">
    <property type="entry name" value="HATPase_c"/>
    <property type="match status" value="1"/>
</dbReference>
<dbReference type="PROSITE" id="PS50109">
    <property type="entry name" value="HIS_KIN"/>
    <property type="match status" value="1"/>
</dbReference>
<dbReference type="InterPro" id="IPR003594">
    <property type="entry name" value="HATPase_dom"/>
</dbReference>
<keyword evidence="7" id="KW-0067">ATP-binding</keyword>
<dbReference type="CDD" id="cd00082">
    <property type="entry name" value="HisKA"/>
    <property type="match status" value="1"/>
</dbReference>
<dbReference type="PANTHER" id="PTHR43711">
    <property type="entry name" value="TWO-COMPONENT HISTIDINE KINASE"/>
    <property type="match status" value="1"/>
</dbReference>
<dbReference type="FunFam" id="3.30.565.10:FF:000006">
    <property type="entry name" value="Sensor histidine kinase WalK"/>
    <property type="match status" value="1"/>
</dbReference>
<evidence type="ECO:0000256" key="9">
    <source>
        <dbReference type="SAM" id="Phobius"/>
    </source>
</evidence>
<keyword evidence="9" id="KW-1133">Transmembrane helix</keyword>
<dbReference type="Pfam" id="PF00512">
    <property type="entry name" value="HisKA"/>
    <property type="match status" value="1"/>
</dbReference>
<keyword evidence="4" id="KW-0808">Transferase</keyword>
<dbReference type="InterPro" id="IPR005467">
    <property type="entry name" value="His_kinase_dom"/>
</dbReference>
<accession>A0A7W6HXP6</accession>
<dbReference type="InterPro" id="IPR050736">
    <property type="entry name" value="Sensor_HK_Regulatory"/>
</dbReference>
<proteinExistence type="predicted"/>
<dbReference type="Pfam" id="PF02518">
    <property type="entry name" value="HATPase_c"/>
    <property type="match status" value="1"/>
</dbReference>
<name>A0A7W6HXP6_9BACT</name>
<protein>
    <recommendedName>
        <fullName evidence="2">histidine kinase</fullName>
        <ecNumber evidence="2">2.7.13.3</ecNumber>
    </recommendedName>
</protein>
<dbReference type="CDD" id="cd16922">
    <property type="entry name" value="HATPase_EvgS-ArcB-TorS-like"/>
    <property type="match status" value="1"/>
</dbReference>
<evidence type="ECO:0000259" key="10">
    <source>
        <dbReference type="PROSITE" id="PS50109"/>
    </source>
</evidence>
<keyword evidence="3" id="KW-0597">Phosphoprotein</keyword>
<dbReference type="AlphaFoldDB" id="A0A7W6HXP6"/>
<organism evidence="11 12">
    <name type="scientific">Butyricimonas faecihominis</name>
    <dbReference type="NCBI Taxonomy" id="1472416"/>
    <lineage>
        <taxon>Bacteria</taxon>
        <taxon>Pseudomonadati</taxon>
        <taxon>Bacteroidota</taxon>
        <taxon>Bacteroidia</taxon>
        <taxon>Bacteroidales</taxon>
        <taxon>Odoribacteraceae</taxon>
        <taxon>Butyricimonas</taxon>
    </lineage>
</organism>
<feature type="transmembrane region" description="Helical" evidence="9">
    <location>
        <begin position="363"/>
        <end position="384"/>
    </location>
</feature>
<dbReference type="InterPro" id="IPR036097">
    <property type="entry name" value="HisK_dim/P_sf"/>
</dbReference>
<dbReference type="InterPro" id="IPR004358">
    <property type="entry name" value="Sig_transdc_His_kin-like_C"/>
</dbReference>
<dbReference type="Proteomes" id="UP000546007">
    <property type="component" value="Unassembled WGS sequence"/>
</dbReference>
<evidence type="ECO:0000256" key="1">
    <source>
        <dbReference type="ARBA" id="ARBA00000085"/>
    </source>
</evidence>